<dbReference type="InterPro" id="IPR058651">
    <property type="entry name" value="HTH_VMAP-M9"/>
</dbReference>
<name>A0A6B3NMZ2_9CYAN</name>
<evidence type="ECO:0000259" key="1">
    <source>
        <dbReference type="Pfam" id="PF26355"/>
    </source>
</evidence>
<accession>A0A6B3NMZ2</accession>
<dbReference type="Gene3D" id="3.40.50.300">
    <property type="entry name" value="P-loop containing nucleotide triphosphate hydrolases"/>
    <property type="match status" value="1"/>
</dbReference>
<gene>
    <name evidence="2" type="ORF">F6J89_23915</name>
</gene>
<comment type="caution">
    <text evidence="2">The sequence shown here is derived from an EMBL/GenBank/DDBJ whole genome shotgun (WGS) entry which is preliminary data.</text>
</comment>
<dbReference type="EMBL" id="JAAHFQ010000591">
    <property type="protein sequence ID" value="NER30578.1"/>
    <property type="molecule type" value="Genomic_DNA"/>
</dbReference>
<dbReference type="InterPro" id="IPR027417">
    <property type="entry name" value="P-loop_NTPase"/>
</dbReference>
<protein>
    <recommendedName>
        <fullName evidence="1">vWA-MoxR associated protein N-terminal HTH domain-containing protein</fullName>
    </recommendedName>
</protein>
<sequence length="480" mass="54117">MHSTLQLDLAIQIADSALFAHSSKHLSNIEVLVLQGSWLGKTYQEIALESSYNHEYLKNNVGPRLWKLLSEALGEKVSKHNLVAVLTQLAASRESGNCVPQKQKNHRASPQNNYQSLLINTTSTASNPTGGAYPLLPVELDSPDRLVSPTSIFYVKRQAIEEQCCQKLEEPGALIRIKAPSQMGKTSLMLYTLDYARGQGFRTVTLNLQRADFEVFSNLKKFLQWFCAAVARQLRLPHQIDDYWSDTYGSKSNCTAYFEDCLLPEIDTPLALALDQVDQVFTHAEIAEDFFSLLRSWYEEAAYGSLGSELWQKLRLLIVHSTEVYLPLDTNQSPFNVGLAIDLPPFNQQQVLDLARRQELYLSPQDLEQLMQLLGGHPYLVRLALYHLTQQELSWEELQQNAATDSGIYGRHLHRHLGNLQQHPGLAAAYGQVVKANAPVELEQMLAFKLHSMGLVTLKGNAVTASCELYRKYFRARISN</sequence>
<dbReference type="Pfam" id="PF26355">
    <property type="entry name" value="HTH_VMAP-M9"/>
    <property type="match status" value="1"/>
</dbReference>
<organism evidence="2">
    <name type="scientific">Symploca sp. SIO1C4</name>
    <dbReference type="NCBI Taxonomy" id="2607765"/>
    <lineage>
        <taxon>Bacteria</taxon>
        <taxon>Bacillati</taxon>
        <taxon>Cyanobacteriota</taxon>
        <taxon>Cyanophyceae</taxon>
        <taxon>Coleofasciculales</taxon>
        <taxon>Coleofasciculaceae</taxon>
        <taxon>Symploca</taxon>
    </lineage>
</organism>
<dbReference type="AlphaFoldDB" id="A0A6B3NMZ2"/>
<evidence type="ECO:0000313" key="2">
    <source>
        <dbReference type="EMBL" id="NER30578.1"/>
    </source>
</evidence>
<feature type="domain" description="vWA-MoxR associated protein N-terminal HTH" evidence="1">
    <location>
        <begin position="8"/>
        <end position="88"/>
    </location>
</feature>
<proteinExistence type="predicted"/>
<dbReference type="SUPFAM" id="SSF52540">
    <property type="entry name" value="P-loop containing nucleoside triphosphate hydrolases"/>
    <property type="match status" value="1"/>
</dbReference>
<dbReference type="Pfam" id="PF14516">
    <property type="entry name" value="AAA_35"/>
    <property type="match status" value="1"/>
</dbReference>
<reference evidence="2" key="1">
    <citation type="submission" date="2019-11" db="EMBL/GenBank/DDBJ databases">
        <title>Genomic insights into an expanded diversity of filamentous marine cyanobacteria reveals the extraordinary biosynthetic potential of Moorea and Okeania.</title>
        <authorList>
            <person name="Ferreira Leao T."/>
            <person name="Wang M."/>
            <person name="Moss N."/>
            <person name="Da Silva R."/>
            <person name="Sanders J."/>
            <person name="Nurk S."/>
            <person name="Gurevich A."/>
            <person name="Humphrey G."/>
            <person name="Reher R."/>
            <person name="Zhu Q."/>
            <person name="Belda-Ferre P."/>
            <person name="Glukhov E."/>
            <person name="Rex R."/>
            <person name="Dorrestein P.C."/>
            <person name="Knight R."/>
            <person name="Pevzner P."/>
            <person name="Gerwick W.H."/>
            <person name="Gerwick L."/>
        </authorList>
    </citation>
    <scope>NUCLEOTIDE SEQUENCE</scope>
    <source>
        <strain evidence="2">SIO1C4</strain>
    </source>
</reference>